<name>A0AA89AHJ4_9ASTE</name>
<dbReference type="Pfam" id="PF00067">
    <property type="entry name" value="p450"/>
    <property type="match status" value="1"/>
</dbReference>
<dbReference type="GO" id="GO:0016125">
    <property type="term" value="P:sterol metabolic process"/>
    <property type="evidence" value="ECO:0007669"/>
    <property type="project" value="TreeGrafter"/>
</dbReference>
<proteinExistence type="predicted"/>
<keyword evidence="3" id="KW-0812">Transmembrane</keyword>
<evidence type="ECO:0000313" key="5">
    <source>
        <dbReference type="Proteomes" id="UP001188597"/>
    </source>
</evidence>
<evidence type="ECO:0000256" key="3">
    <source>
        <dbReference type="SAM" id="Phobius"/>
    </source>
</evidence>
<dbReference type="GO" id="GO:0005506">
    <property type="term" value="F:iron ion binding"/>
    <property type="evidence" value="ECO:0007669"/>
    <property type="project" value="InterPro"/>
</dbReference>
<dbReference type="InterPro" id="IPR036396">
    <property type="entry name" value="Cyt_P450_sf"/>
</dbReference>
<accession>A0AA89AHJ4</accession>
<dbReference type="InterPro" id="IPR001128">
    <property type="entry name" value="Cyt_P450"/>
</dbReference>
<evidence type="ECO:0008006" key="6">
    <source>
        <dbReference type="Google" id="ProtNLM"/>
    </source>
</evidence>
<dbReference type="GO" id="GO:0016705">
    <property type="term" value="F:oxidoreductase activity, acting on paired donors, with incorporation or reduction of molecular oxygen"/>
    <property type="evidence" value="ECO:0007669"/>
    <property type="project" value="InterPro"/>
</dbReference>
<comment type="caution">
    <text evidence="4">The sequence shown here is derived from an EMBL/GenBank/DDBJ whole genome shotgun (WGS) entry which is preliminary data.</text>
</comment>
<gene>
    <name evidence="4" type="ORF">RJ639_019477</name>
</gene>
<reference evidence="4" key="1">
    <citation type="submission" date="2022-12" db="EMBL/GenBank/DDBJ databases">
        <title>Draft genome assemblies for two species of Escallonia (Escalloniales).</title>
        <authorList>
            <person name="Chanderbali A."/>
            <person name="Dervinis C."/>
            <person name="Anghel I."/>
            <person name="Soltis D."/>
            <person name="Soltis P."/>
            <person name="Zapata F."/>
        </authorList>
    </citation>
    <scope>NUCLEOTIDE SEQUENCE</scope>
    <source>
        <strain evidence="4">UCBG64.0493</strain>
        <tissue evidence="4">Leaf</tissue>
    </source>
</reference>
<keyword evidence="1" id="KW-0479">Metal-binding</keyword>
<dbReference type="EMBL" id="JAVXUP010002339">
    <property type="protein sequence ID" value="KAK3003944.1"/>
    <property type="molecule type" value="Genomic_DNA"/>
</dbReference>
<keyword evidence="2" id="KW-0408">Iron</keyword>
<feature type="transmembrane region" description="Helical" evidence="3">
    <location>
        <begin position="6"/>
        <end position="24"/>
    </location>
</feature>
<dbReference type="Gene3D" id="1.10.630.10">
    <property type="entry name" value="Cytochrome P450"/>
    <property type="match status" value="1"/>
</dbReference>
<dbReference type="GO" id="GO:0004497">
    <property type="term" value="F:monooxygenase activity"/>
    <property type="evidence" value="ECO:0007669"/>
    <property type="project" value="InterPro"/>
</dbReference>
<dbReference type="PANTHER" id="PTHR24286:SF53">
    <property type="entry name" value="BETA-AMYRIN 28-OXIDASE-LIKE"/>
    <property type="match status" value="1"/>
</dbReference>
<keyword evidence="3" id="KW-1133">Transmembrane helix</keyword>
<organism evidence="4 5">
    <name type="scientific">Escallonia herrerae</name>
    <dbReference type="NCBI Taxonomy" id="1293975"/>
    <lineage>
        <taxon>Eukaryota</taxon>
        <taxon>Viridiplantae</taxon>
        <taxon>Streptophyta</taxon>
        <taxon>Embryophyta</taxon>
        <taxon>Tracheophyta</taxon>
        <taxon>Spermatophyta</taxon>
        <taxon>Magnoliopsida</taxon>
        <taxon>eudicotyledons</taxon>
        <taxon>Gunneridae</taxon>
        <taxon>Pentapetalae</taxon>
        <taxon>asterids</taxon>
        <taxon>campanulids</taxon>
        <taxon>Escalloniales</taxon>
        <taxon>Escalloniaceae</taxon>
        <taxon>Escallonia</taxon>
    </lineage>
</organism>
<keyword evidence="5" id="KW-1185">Reference proteome</keyword>
<evidence type="ECO:0000313" key="4">
    <source>
        <dbReference type="EMBL" id="KAK3003944.1"/>
    </source>
</evidence>
<evidence type="ECO:0000256" key="1">
    <source>
        <dbReference type="ARBA" id="ARBA00022723"/>
    </source>
</evidence>
<keyword evidence="3" id="KW-0472">Membrane</keyword>
<evidence type="ECO:0000256" key="2">
    <source>
        <dbReference type="ARBA" id="ARBA00023004"/>
    </source>
</evidence>
<dbReference type="AlphaFoldDB" id="A0AA89AHJ4"/>
<dbReference type="Proteomes" id="UP001188597">
    <property type="component" value="Unassembled WGS sequence"/>
</dbReference>
<dbReference type="SUPFAM" id="SSF48264">
    <property type="entry name" value="Cytochrome P450"/>
    <property type="match status" value="1"/>
</dbReference>
<protein>
    <recommendedName>
        <fullName evidence="6">Cytochrome P450</fullName>
    </recommendedName>
</protein>
<dbReference type="PANTHER" id="PTHR24286">
    <property type="entry name" value="CYTOCHROME P450 26"/>
    <property type="match status" value="1"/>
</dbReference>
<sequence>MDLTPSCLLLFGLLYASFSLFFLFRKKSPRDQRSPPGNTGWPFIGESLEFVTSGKNGTPDKFVRERMDKFSPDVFKTSMAGETVAVFCGASGNKFLFSNENKLVGSWWPPTIDKINTAKNSKTNVILQTKKLRKILPEFLKPEALQKYVPIMDRMAMQHLERDWSGASNKQVKAFTLAKKFTFEIACRLFMSVEDPNQVASFANHFGLVSAGLLAVPINFPGTTFNRAIKAADHIRHELSPILKERRRHLNEKRDMGTRDLLSQLLLSTDEDGKFLTEMEAADMVLGILLASHDTVSTATAFVVYYLADNPDVYAQVFKGKTQSQGEIHAYVFPYI</sequence>
<dbReference type="GO" id="GO:0020037">
    <property type="term" value="F:heme binding"/>
    <property type="evidence" value="ECO:0007669"/>
    <property type="project" value="InterPro"/>
</dbReference>